<dbReference type="SUPFAM" id="SSF47616">
    <property type="entry name" value="GST C-terminal domain-like"/>
    <property type="match status" value="1"/>
</dbReference>
<feature type="domain" description="GST N-terminal" evidence="5">
    <location>
        <begin position="26"/>
        <end position="107"/>
    </location>
</feature>
<keyword evidence="8" id="KW-1185">Reference proteome</keyword>
<organism evidence="7 8">
    <name type="scientific">Mizuhopecten yessoensis</name>
    <name type="common">Japanese scallop</name>
    <name type="synonym">Patinopecten yessoensis</name>
    <dbReference type="NCBI Taxonomy" id="6573"/>
    <lineage>
        <taxon>Eukaryota</taxon>
        <taxon>Metazoa</taxon>
        <taxon>Spiralia</taxon>
        <taxon>Lophotrochozoa</taxon>
        <taxon>Mollusca</taxon>
        <taxon>Bivalvia</taxon>
        <taxon>Autobranchia</taxon>
        <taxon>Pteriomorphia</taxon>
        <taxon>Pectinida</taxon>
        <taxon>Pectinoidea</taxon>
        <taxon>Pectinidae</taxon>
        <taxon>Mizuhopecten</taxon>
    </lineage>
</organism>
<dbReference type="PANTHER" id="PTHR43917">
    <property type="match status" value="1"/>
</dbReference>
<dbReference type="OrthoDB" id="4951845at2759"/>
<dbReference type="Proteomes" id="UP000242188">
    <property type="component" value="Unassembled WGS sequence"/>
</dbReference>
<dbReference type="GO" id="GO:0006749">
    <property type="term" value="P:glutathione metabolic process"/>
    <property type="evidence" value="ECO:0007669"/>
    <property type="project" value="TreeGrafter"/>
</dbReference>
<dbReference type="Gene3D" id="3.40.30.10">
    <property type="entry name" value="Glutaredoxin"/>
    <property type="match status" value="1"/>
</dbReference>
<comment type="caution">
    <text evidence="7">The sequence shown here is derived from an EMBL/GenBank/DDBJ whole genome shotgun (WGS) entry which is preliminary data.</text>
</comment>
<evidence type="ECO:0000256" key="2">
    <source>
        <dbReference type="ARBA" id="ARBA00022490"/>
    </source>
</evidence>
<dbReference type="InterPro" id="IPR036282">
    <property type="entry name" value="Glutathione-S-Trfase_C_sf"/>
</dbReference>
<dbReference type="SUPFAM" id="SSF52833">
    <property type="entry name" value="Thioredoxin-like"/>
    <property type="match status" value="1"/>
</dbReference>
<evidence type="ECO:0000259" key="6">
    <source>
        <dbReference type="PROSITE" id="PS50405"/>
    </source>
</evidence>
<evidence type="ECO:0000259" key="5">
    <source>
        <dbReference type="PROSITE" id="PS50404"/>
    </source>
</evidence>
<dbReference type="InterPro" id="IPR004045">
    <property type="entry name" value="Glutathione_S-Trfase_N"/>
</dbReference>
<dbReference type="PROSITE" id="PS50405">
    <property type="entry name" value="GST_CTER"/>
    <property type="match status" value="1"/>
</dbReference>
<dbReference type="EMBL" id="NEDP02005575">
    <property type="protein sequence ID" value="OWF37924.1"/>
    <property type="molecule type" value="Genomic_DNA"/>
</dbReference>
<feature type="region of interest" description="Disordered" evidence="4">
    <location>
        <begin position="1"/>
        <end position="22"/>
    </location>
</feature>
<evidence type="ECO:0000256" key="1">
    <source>
        <dbReference type="ARBA" id="ARBA00004496"/>
    </source>
</evidence>
<gene>
    <name evidence="7" type="ORF">KP79_PYT14244</name>
</gene>
<dbReference type="InterPro" id="IPR036249">
    <property type="entry name" value="Thioredoxin-like_sf"/>
</dbReference>
<dbReference type="InterPro" id="IPR040079">
    <property type="entry name" value="Glutathione_S-Trfase"/>
</dbReference>
<keyword evidence="7" id="KW-0808">Transferase</keyword>
<dbReference type="GO" id="GO:0005737">
    <property type="term" value="C:cytoplasm"/>
    <property type="evidence" value="ECO:0007669"/>
    <property type="project" value="UniProtKB-SubCell"/>
</dbReference>
<keyword evidence="2" id="KW-0963">Cytoplasm</keyword>
<dbReference type="CDD" id="cd00570">
    <property type="entry name" value="GST_N_family"/>
    <property type="match status" value="1"/>
</dbReference>
<dbReference type="SFLD" id="SFLDS00019">
    <property type="entry name" value="Glutathione_Transferase_(cytos"/>
    <property type="match status" value="1"/>
</dbReference>
<dbReference type="PROSITE" id="PS50404">
    <property type="entry name" value="GST_NTER"/>
    <property type="match status" value="1"/>
</dbReference>
<evidence type="ECO:0000313" key="8">
    <source>
        <dbReference type="Proteomes" id="UP000242188"/>
    </source>
</evidence>
<dbReference type="InterPro" id="IPR010987">
    <property type="entry name" value="Glutathione-S-Trfase_C-like"/>
</dbReference>
<proteinExistence type="inferred from homology"/>
<dbReference type="Gene3D" id="1.20.1050.10">
    <property type="match status" value="1"/>
</dbReference>
<evidence type="ECO:0000256" key="4">
    <source>
        <dbReference type="SAM" id="MobiDB-lite"/>
    </source>
</evidence>
<comment type="subcellular location">
    <subcellularLocation>
        <location evidence="1">Cytoplasm</location>
    </subcellularLocation>
</comment>
<dbReference type="Pfam" id="PF02798">
    <property type="entry name" value="GST_N"/>
    <property type="match status" value="1"/>
</dbReference>
<reference evidence="7 8" key="1">
    <citation type="journal article" date="2017" name="Nat. Ecol. Evol.">
        <title>Scallop genome provides insights into evolution of bilaterian karyotype and development.</title>
        <authorList>
            <person name="Wang S."/>
            <person name="Zhang J."/>
            <person name="Jiao W."/>
            <person name="Li J."/>
            <person name="Xun X."/>
            <person name="Sun Y."/>
            <person name="Guo X."/>
            <person name="Huan P."/>
            <person name="Dong B."/>
            <person name="Zhang L."/>
            <person name="Hu X."/>
            <person name="Sun X."/>
            <person name="Wang J."/>
            <person name="Zhao C."/>
            <person name="Wang Y."/>
            <person name="Wang D."/>
            <person name="Huang X."/>
            <person name="Wang R."/>
            <person name="Lv J."/>
            <person name="Li Y."/>
            <person name="Zhang Z."/>
            <person name="Liu B."/>
            <person name="Lu W."/>
            <person name="Hui Y."/>
            <person name="Liang J."/>
            <person name="Zhou Z."/>
            <person name="Hou R."/>
            <person name="Li X."/>
            <person name="Liu Y."/>
            <person name="Li H."/>
            <person name="Ning X."/>
            <person name="Lin Y."/>
            <person name="Zhao L."/>
            <person name="Xing Q."/>
            <person name="Dou J."/>
            <person name="Li Y."/>
            <person name="Mao J."/>
            <person name="Guo H."/>
            <person name="Dou H."/>
            <person name="Li T."/>
            <person name="Mu C."/>
            <person name="Jiang W."/>
            <person name="Fu Q."/>
            <person name="Fu X."/>
            <person name="Miao Y."/>
            <person name="Liu J."/>
            <person name="Yu Q."/>
            <person name="Li R."/>
            <person name="Liao H."/>
            <person name="Li X."/>
            <person name="Kong Y."/>
            <person name="Jiang Z."/>
            <person name="Chourrout D."/>
            <person name="Li R."/>
            <person name="Bao Z."/>
        </authorList>
    </citation>
    <scope>NUCLEOTIDE SEQUENCE [LARGE SCALE GENOMIC DNA]</scope>
    <source>
        <strain evidence="7 8">PY_sf001</strain>
    </source>
</reference>
<dbReference type="STRING" id="6573.A0A210PN88"/>
<dbReference type="AlphaFoldDB" id="A0A210PN88"/>
<dbReference type="Pfam" id="PF00043">
    <property type="entry name" value="GST_C"/>
    <property type="match status" value="1"/>
</dbReference>
<feature type="domain" description="GST C-terminal" evidence="6">
    <location>
        <begin position="112"/>
        <end position="249"/>
    </location>
</feature>
<evidence type="ECO:0000313" key="7">
    <source>
        <dbReference type="EMBL" id="OWF37924.1"/>
    </source>
</evidence>
<sequence>MSTTVSDSETDGENSPRRRKNGLHRGPLEVFIIRISPACRAVLLYLQQNEIPHVSVDVDFSHGTEHLPAVFRSQPHQEVPLLVDGEVVVFEGPAILRYLAMRYTDYAGFGLSLQQQMSSESIISWAFGELHRAIGYNYIYPQFLEKYALSPEEANESMIEHGLRQVSKHLEIIEKKYFKNSMDKYLTGSRLTLADTAVATVLVLLEWTGFKFKMWPQVEAWLNRVKRQHFWDNVHTTHSDFVMQLQRASMILD</sequence>
<dbReference type="InterPro" id="IPR004046">
    <property type="entry name" value="GST_C"/>
</dbReference>
<name>A0A210PN88_MIZYE</name>
<comment type="similarity">
    <text evidence="3">Belongs to the GST superfamily.</text>
</comment>
<accession>A0A210PN88</accession>
<protein>
    <submittedName>
        <fullName evidence="7">Glutathione S-transferase theta-1</fullName>
    </submittedName>
</protein>
<dbReference type="PANTHER" id="PTHR43917:SF8">
    <property type="entry name" value="GH16740P-RELATED"/>
    <property type="match status" value="1"/>
</dbReference>
<dbReference type="SFLD" id="SFLDG00358">
    <property type="entry name" value="Main_(cytGST)"/>
    <property type="match status" value="1"/>
</dbReference>
<evidence type="ECO:0000256" key="3">
    <source>
        <dbReference type="RuleBase" id="RU003494"/>
    </source>
</evidence>
<dbReference type="GO" id="GO:0004364">
    <property type="term" value="F:glutathione transferase activity"/>
    <property type="evidence" value="ECO:0007669"/>
    <property type="project" value="TreeGrafter"/>
</dbReference>
<dbReference type="InterPro" id="IPR051369">
    <property type="entry name" value="GST_Theta"/>
</dbReference>